<accession>T1CZN9</accession>
<feature type="transmembrane region" description="Helical" evidence="7">
    <location>
        <begin position="168"/>
        <end position="187"/>
    </location>
</feature>
<feature type="transmembrane region" description="Helical" evidence="7">
    <location>
        <begin position="303"/>
        <end position="325"/>
    </location>
</feature>
<reference evidence="9" key="1">
    <citation type="submission" date="2013-08" db="EMBL/GenBank/DDBJ databases">
        <authorList>
            <person name="Mendez C."/>
            <person name="Richter M."/>
            <person name="Ferrer M."/>
            <person name="Sanchez J."/>
        </authorList>
    </citation>
    <scope>NUCLEOTIDE SEQUENCE</scope>
</reference>
<dbReference type="Pfam" id="PF00528">
    <property type="entry name" value="BPD_transp_1"/>
    <property type="match status" value="1"/>
</dbReference>
<dbReference type="GO" id="GO:0055085">
    <property type="term" value="P:transmembrane transport"/>
    <property type="evidence" value="ECO:0007669"/>
    <property type="project" value="InterPro"/>
</dbReference>
<evidence type="ECO:0000256" key="7">
    <source>
        <dbReference type="SAM" id="Phobius"/>
    </source>
</evidence>
<dbReference type="PANTHER" id="PTHR43386:SF1">
    <property type="entry name" value="D,D-DIPEPTIDE TRANSPORT SYSTEM PERMEASE PROTEIN DDPC-RELATED"/>
    <property type="match status" value="1"/>
</dbReference>
<evidence type="ECO:0000256" key="5">
    <source>
        <dbReference type="ARBA" id="ARBA00022989"/>
    </source>
</evidence>
<keyword evidence="5 7" id="KW-1133">Transmembrane helix</keyword>
<feature type="transmembrane region" description="Helical" evidence="7">
    <location>
        <begin position="229"/>
        <end position="251"/>
    </location>
</feature>
<organism evidence="9">
    <name type="scientific">mine drainage metagenome</name>
    <dbReference type="NCBI Taxonomy" id="410659"/>
    <lineage>
        <taxon>unclassified sequences</taxon>
        <taxon>metagenomes</taxon>
        <taxon>ecological metagenomes</taxon>
    </lineage>
</organism>
<keyword evidence="4 7" id="KW-0812">Transmembrane</keyword>
<sequence length="337" mass="36199">MSVPEASVVPPADDLAPLPSLRERYRRHAFGLEFWAGVGILAFYVAVALSALVEFQGTLATLNENPAWIPGWIVIGPSWTYPFGILSGFGVNLIDAMWQATPWDLSIVVAILAIDGCLGTLLGAIAGFSEGRWPDTVITFVFDSVGSIPGVFLLIIVFLGITALDPRAMSLGLFVFLFGLILCPTIARTVRERVRTVAQLPFVESARASGVSRSGILARHLLPNSLGPVLVQLPADVAAIFFFLTVFPWFYSCGGPLSLTQSPPWLVPALPPGWPLPSTSFPEWGFQLAIGACEGLTTPGLPIFWWMLVFPLLAIIGLGVGLGLLCDGIDKWLRPGS</sequence>
<dbReference type="InterPro" id="IPR000515">
    <property type="entry name" value="MetI-like"/>
</dbReference>
<proteinExistence type="predicted"/>
<feature type="domain" description="ABC transmembrane type-1" evidence="8">
    <location>
        <begin position="105"/>
        <end position="326"/>
    </location>
</feature>
<dbReference type="EMBL" id="AUZY01001471">
    <property type="protein sequence ID" value="EQD74784.1"/>
    <property type="molecule type" value="Genomic_DNA"/>
</dbReference>
<evidence type="ECO:0000256" key="2">
    <source>
        <dbReference type="ARBA" id="ARBA00022448"/>
    </source>
</evidence>
<keyword evidence="6 7" id="KW-0472">Membrane</keyword>
<dbReference type="GO" id="GO:0005886">
    <property type="term" value="C:plasma membrane"/>
    <property type="evidence" value="ECO:0007669"/>
    <property type="project" value="UniProtKB-SubCell"/>
</dbReference>
<dbReference type="SUPFAM" id="SSF161098">
    <property type="entry name" value="MetI-like"/>
    <property type="match status" value="1"/>
</dbReference>
<evidence type="ECO:0000256" key="4">
    <source>
        <dbReference type="ARBA" id="ARBA00022692"/>
    </source>
</evidence>
<reference evidence="9" key="2">
    <citation type="journal article" date="2014" name="ISME J.">
        <title>Microbial stratification in low pH oxic and suboxic macroscopic growths along an acid mine drainage.</title>
        <authorList>
            <person name="Mendez-Garcia C."/>
            <person name="Mesa V."/>
            <person name="Sprenger R.R."/>
            <person name="Richter M."/>
            <person name="Diez M.S."/>
            <person name="Solano J."/>
            <person name="Bargiela R."/>
            <person name="Golyshina O.V."/>
            <person name="Manteca A."/>
            <person name="Ramos J.L."/>
            <person name="Gallego J.R."/>
            <person name="Llorente I."/>
            <person name="Martins Dos Santos V.A."/>
            <person name="Jensen O.N."/>
            <person name="Pelaez A.I."/>
            <person name="Sanchez J."/>
            <person name="Ferrer M."/>
        </authorList>
    </citation>
    <scope>NUCLEOTIDE SEQUENCE</scope>
</reference>
<dbReference type="InterPro" id="IPR035906">
    <property type="entry name" value="MetI-like_sf"/>
</dbReference>
<evidence type="ECO:0000256" key="1">
    <source>
        <dbReference type="ARBA" id="ARBA00004651"/>
    </source>
</evidence>
<gene>
    <name evidence="9" type="ORF">B1B_02473</name>
</gene>
<dbReference type="CDD" id="cd06261">
    <property type="entry name" value="TM_PBP2"/>
    <property type="match status" value="1"/>
</dbReference>
<evidence type="ECO:0000256" key="6">
    <source>
        <dbReference type="ARBA" id="ARBA00023136"/>
    </source>
</evidence>
<dbReference type="AlphaFoldDB" id="T1CZN9"/>
<feature type="transmembrane region" description="Helical" evidence="7">
    <location>
        <begin position="140"/>
        <end position="162"/>
    </location>
</feature>
<comment type="subcellular location">
    <subcellularLocation>
        <location evidence="1">Cell membrane</location>
        <topology evidence="1">Multi-pass membrane protein</topology>
    </subcellularLocation>
</comment>
<dbReference type="Gene3D" id="1.10.3720.10">
    <property type="entry name" value="MetI-like"/>
    <property type="match status" value="1"/>
</dbReference>
<feature type="transmembrane region" description="Helical" evidence="7">
    <location>
        <begin position="67"/>
        <end position="85"/>
    </location>
</feature>
<protein>
    <submittedName>
        <fullName evidence="9">Binding-protein-dependent transport system inner membrane component</fullName>
    </submittedName>
</protein>
<feature type="transmembrane region" description="Helical" evidence="7">
    <location>
        <begin position="34"/>
        <end position="55"/>
    </location>
</feature>
<evidence type="ECO:0000313" key="9">
    <source>
        <dbReference type="EMBL" id="EQD74784.1"/>
    </source>
</evidence>
<comment type="caution">
    <text evidence="9">The sequence shown here is derived from an EMBL/GenBank/DDBJ whole genome shotgun (WGS) entry which is preliminary data.</text>
</comment>
<dbReference type="PROSITE" id="PS50928">
    <property type="entry name" value="ABC_TM1"/>
    <property type="match status" value="1"/>
</dbReference>
<name>T1CZN9_9ZZZZ</name>
<dbReference type="InterPro" id="IPR050366">
    <property type="entry name" value="BP-dependent_transpt_permease"/>
</dbReference>
<keyword evidence="2" id="KW-0813">Transport</keyword>
<evidence type="ECO:0000256" key="3">
    <source>
        <dbReference type="ARBA" id="ARBA00022475"/>
    </source>
</evidence>
<evidence type="ECO:0000259" key="8">
    <source>
        <dbReference type="PROSITE" id="PS50928"/>
    </source>
</evidence>
<dbReference type="PANTHER" id="PTHR43386">
    <property type="entry name" value="OLIGOPEPTIDE TRANSPORT SYSTEM PERMEASE PROTEIN APPC"/>
    <property type="match status" value="1"/>
</dbReference>
<feature type="transmembrane region" description="Helical" evidence="7">
    <location>
        <begin position="105"/>
        <end position="128"/>
    </location>
</feature>
<keyword evidence="3" id="KW-1003">Cell membrane</keyword>